<proteinExistence type="predicted"/>
<dbReference type="EMBL" id="QXFZ01003285">
    <property type="protein sequence ID" value="KAE9070058.1"/>
    <property type="molecule type" value="Genomic_DNA"/>
</dbReference>
<evidence type="ECO:0000313" key="2">
    <source>
        <dbReference type="EMBL" id="KAE8971373.1"/>
    </source>
</evidence>
<dbReference type="Proteomes" id="UP000486351">
    <property type="component" value="Unassembled WGS sequence"/>
</dbReference>
<sequence length="158" mass="18250">MLIYAQKVPRTKRFAARTLEDLWISQDKTADDIFKLLKLDQRGKNLFDRGELSTWVSYVTKLNKLDEKPDEFAVLIELQKRFGNLELAKMFSAALKNSGPNNDLISSLQTLQFKRWLADGTTPNSLNTMLSKTPILGGFDFRSVDVHLRYLDFYRANK</sequence>
<evidence type="ECO:0000313" key="19">
    <source>
        <dbReference type="Proteomes" id="UP000486351"/>
    </source>
</evidence>
<accession>A0A6A3W6B1</accession>
<dbReference type="EMBL" id="QXFX01003402">
    <property type="protein sequence ID" value="KAE9069246.1"/>
    <property type="molecule type" value="Genomic_DNA"/>
</dbReference>
<evidence type="ECO:0008006" key="21">
    <source>
        <dbReference type="Google" id="ProtNLM"/>
    </source>
</evidence>
<evidence type="ECO:0000313" key="16">
    <source>
        <dbReference type="Proteomes" id="UP000441208"/>
    </source>
</evidence>
<dbReference type="EMBL" id="QXGD01003199">
    <property type="protein sequence ID" value="KAE9179764.1"/>
    <property type="molecule type" value="Genomic_DNA"/>
</dbReference>
<dbReference type="Proteomes" id="UP000460718">
    <property type="component" value="Unassembled WGS sequence"/>
</dbReference>
<evidence type="ECO:0000313" key="10">
    <source>
        <dbReference type="EMBL" id="KAE9286524.1"/>
    </source>
</evidence>
<reference evidence="11 12" key="1">
    <citation type="submission" date="2018-08" db="EMBL/GenBank/DDBJ databases">
        <title>Genomic investigation of the strawberry pathogen Phytophthora fragariae indicates pathogenicity is determined by transcriptional variation in three key races.</title>
        <authorList>
            <person name="Adams T.M."/>
            <person name="Armitage A.D."/>
            <person name="Sobczyk M.K."/>
            <person name="Bates H.J."/>
            <person name="Dunwell J.M."/>
            <person name="Nellist C.F."/>
            <person name="Harrison R.J."/>
        </authorList>
    </citation>
    <scope>NUCLEOTIDE SEQUENCE [LARGE SCALE GENOMIC DNA]</scope>
    <source>
        <strain evidence="9 13">A4</strain>
        <strain evidence="8 14">BC-1</strain>
        <strain evidence="7 18">BC-23</strain>
        <strain evidence="6 12">NOV-27</strain>
        <strain evidence="5 15">NOV-5</strain>
        <strain evidence="4 16">NOV-71</strain>
        <strain evidence="10 19">NOV-77</strain>
        <strain evidence="1 11">NOV-9</strain>
        <strain evidence="3 20">ONT-3</strain>
        <strain evidence="2 17">SCRP245</strain>
    </source>
</reference>
<evidence type="ECO:0000313" key="12">
    <source>
        <dbReference type="Proteomes" id="UP000433483"/>
    </source>
</evidence>
<dbReference type="Proteomes" id="UP000440367">
    <property type="component" value="Unassembled WGS sequence"/>
</dbReference>
<evidence type="ECO:0000313" key="4">
    <source>
        <dbReference type="EMBL" id="KAE9070058.1"/>
    </source>
</evidence>
<evidence type="ECO:0000313" key="3">
    <source>
        <dbReference type="EMBL" id="KAE9069246.1"/>
    </source>
</evidence>
<evidence type="ECO:0000313" key="6">
    <source>
        <dbReference type="EMBL" id="KAE9171684.1"/>
    </source>
</evidence>
<evidence type="ECO:0000313" key="5">
    <source>
        <dbReference type="EMBL" id="KAE9083801.1"/>
    </source>
</evidence>
<comment type="caution">
    <text evidence="8">The sequence shown here is derived from an EMBL/GenBank/DDBJ whole genome shotgun (WGS) entry which is preliminary data.</text>
</comment>
<dbReference type="EMBL" id="QXFW01003344">
    <property type="protein sequence ID" value="KAE8971373.1"/>
    <property type="molecule type" value="Genomic_DNA"/>
</dbReference>
<dbReference type="EMBL" id="QXGF01003242">
    <property type="protein sequence ID" value="KAE8922025.1"/>
    <property type="molecule type" value="Genomic_DNA"/>
</dbReference>
<evidence type="ECO:0000313" key="18">
    <source>
        <dbReference type="Proteomes" id="UP000476176"/>
    </source>
</evidence>
<evidence type="ECO:0000313" key="14">
    <source>
        <dbReference type="Proteomes" id="UP000440367"/>
    </source>
</evidence>
<evidence type="ECO:0000313" key="1">
    <source>
        <dbReference type="EMBL" id="KAE8922025.1"/>
    </source>
</evidence>
<evidence type="ECO:0000313" key="8">
    <source>
        <dbReference type="EMBL" id="KAE9179764.1"/>
    </source>
</evidence>
<evidence type="ECO:0000313" key="13">
    <source>
        <dbReference type="Proteomes" id="UP000437068"/>
    </source>
</evidence>
<organism evidence="8 14">
    <name type="scientific">Phytophthora fragariae</name>
    <dbReference type="NCBI Taxonomy" id="53985"/>
    <lineage>
        <taxon>Eukaryota</taxon>
        <taxon>Sar</taxon>
        <taxon>Stramenopiles</taxon>
        <taxon>Oomycota</taxon>
        <taxon>Peronosporomycetes</taxon>
        <taxon>Peronosporales</taxon>
        <taxon>Peronosporaceae</taxon>
        <taxon>Phytophthora</taxon>
    </lineage>
</organism>
<evidence type="ECO:0000313" key="15">
    <source>
        <dbReference type="Proteomes" id="UP000440732"/>
    </source>
</evidence>
<evidence type="ECO:0000313" key="7">
    <source>
        <dbReference type="EMBL" id="KAE9176464.1"/>
    </source>
</evidence>
<dbReference type="EMBL" id="QXGB01003278">
    <property type="protein sequence ID" value="KAE9171684.1"/>
    <property type="molecule type" value="Genomic_DNA"/>
</dbReference>
<dbReference type="OrthoDB" id="93216at2759"/>
<dbReference type="EMBL" id="QXGE01003316">
    <property type="protein sequence ID" value="KAE9275762.1"/>
    <property type="molecule type" value="Genomic_DNA"/>
</dbReference>
<dbReference type="EMBL" id="QXGA01003393">
    <property type="protein sequence ID" value="KAE9083801.1"/>
    <property type="molecule type" value="Genomic_DNA"/>
</dbReference>
<dbReference type="Proteomes" id="UP000488956">
    <property type="component" value="Unassembled WGS sequence"/>
</dbReference>
<gene>
    <name evidence="9" type="ORF">PF001_g26439</name>
    <name evidence="8" type="ORF">PF002_g27731</name>
    <name evidence="7" type="ORF">PF004_g26081</name>
    <name evidence="6" type="ORF">PF005_g27042</name>
    <name evidence="5" type="ORF">PF006_g26610</name>
    <name evidence="4" type="ORF">PF007_g27079</name>
    <name evidence="10" type="ORF">PF008_g26643</name>
    <name evidence="1" type="ORF">PF009_g27703</name>
    <name evidence="3" type="ORF">PF010_g26734</name>
    <name evidence="2" type="ORF">PF011_g26057</name>
</gene>
<evidence type="ECO:0000313" key="11">
    <source>
        <dbReference type="Proteomes" id="UP000429523"/>
    </source>
</evidence>
<dbReference type="Proteomes" id="UP000441208">
    <property type="component" value="Unassembled WGS sequence"/>
</dbReference>
<evidence type="ECO:0000313" key="20">
    <source>
        <dbReference type="Proteomes" id="UP000488956"/>
    </source>
</evidence>
<dbReference type="AlphaFoldDB" id="A0A6A3W6B1"/>
<protein>
    <recommendedName>
        <fullName evidence="21">RXLR phytopathogen effector protein WY-domain domain-containing protein</fullName>
    </recommendedName>
</protein>
<keyword evidence="12" id="KW-1185">Reference proteome</keyword>
<name>A0A6A3W6B1_9STRA</name>
<evidence type="ECO:0000313" key="17">
    <source>
        <dbReference type="Proteomes" id="UP000460718"/>
    </source>
</evidence>
<evidence type="ECO:0000313" key="9">
    <source>
        <dbReference type="EMBL" id="KAE9275762.1"/>
    </source>
</evidence>
<dbReference type="EMBL" id="QXGC01003347">
    <property type="protein sequence ID" value="KAE9176464.1"/>
    <property type="molecule type" value="Genomic_DNA"/>
</dbReference>
<dbReference type="Proteomes" id="UP000476176">
    <property type="component" value="Unassembled WGS sequence"/>
</dbReference>
<dbReference type="EMBL" id="QXFY01003300">
    <property type="protein sequence ID" value="KAE9286524.1"/>
    <property type="molecule type" value="Genomic_DNA"/>
</dbReference>
<dbReference type="Proteomes" id="UP000440732">
    <property type="component" value="Unassembled WGS sequence"/>
</dbReference>
<dbReference type="Proteomes" id="UP000429523">
    <property type="component" value="Unassembled WGS sequence"/>
</dbReference>
<dbReference type="Proteomes" id="UP000433483">
    <property type="component" value="Unassembled WGS sequence"/>
</dbReference>
<dbReference type="Proteomes" id="UP000437068">
    <property type="component" value="Unassembled WGS sequence"/>
</dbReference>